<evidence type="ECO:0000256" key="1">
    <source>
        <dbReference type="ARBA" id="ARBA00023015"/>
    </source>
</evidence>
<keyword evidence="1" id="KW-0805">Transcription regulation</keyword>
<evidence type="ECO:0000313" key="7">
    <source>
        <dbReference type="Proteomes" id="UP001489004"/>
    </source>
</evidence>
<dbReference type="InterPro" id="IPR003340">
    <property type="entry name" value="B3_DNA-bd"/>
</dbReference>
<dbReference type="CDD" id="cd10017">
    <property type="entry name" value="B3_DNA"/>
    <property type="match status" value="1"/>
</dbReference>
<dbReference type="AlphaFoldDB" id="A0AAW1PGZ0"/>
<dbReference type="InterPro" id="IPR044800">
    <property type="entry name" value="LEC2-like"/>
</dbReference>
<dbReference type="PANTHER" id="PTHR31140:SF139">
    <property type="entry name" value="B3 DOMAIN-CONTAINING PROTEIN OS02G0455900-RELATED"/>
    <property type="match status" value="1"/>
</dbReference>
<gene>
    <name evidence="6" type="ORF">WJX72_009181</name>
</gene>
<evidence type="ECO:0000256" key="2">
    <source>
        <dbReference type="ARBA" id="ARBA00023125"/>
    </source>
</evidence>
<dbReference type="EMBL" id="JALJOR010000011">
    <property type="protein sequence ID" value="KAK9809085.1"/>
    <property type="molecule type" value="Genomic_DNA"/>
</dbReference>
<keyword evidence="4" id="KW-0539">Nucleus</keyword>
<dbReference type="PROSITE" id="PS50863">
    <property type="entry name" value="B3"/>
    <property type="match status" value="1"/>
</dbReference>
<dbReference type="InterPro" id="IPR015300">
    <property type="entry name" value="DNA-bd_pseudobarrel_sf"/>
</dbReference>
<evidence type="ECO:0000313" key="6">
    <source>
        <dbReference type="EMBL" id="KAK9809085.1"/>
    </source>
</evidence>
<evidence type="ECO:0000259" key="5">
    <source>
        <dbReference type="PROSITE" id="PS50863"/>
    </source>
</evidence>
<keyword evidence="3" id="KW-0804">Transcription</keyword>
<accession>A0AAW1PGZ0</accession>
<name>A0AAW1PGZ0_9CHLO</name>
<protein>
    <recommendedName>
        <fullName evidence="5">TF-B3 domain-containing protein</fullName>
    </recommendedName>
</protein>
<evidence type="ECO:0000256" key="3">
    <source>
        <dbReference type="ARBA" id="ARBA00023163"/>
    </source>
</evidence>
<proteinExistence type="predicted"/>
<dbReference type="GO" id="GO:0003677">
    <property type="term" value="F:DNA binding"/>
    <property type="evidence" value="ECO:0007669"/>
    <property type="project" value="UniProtKB-KW"/>
</dbReference>
<dbReference type="Gene3D" id="2.40.330.10">
    <property type="entry name" value="DNA-binding pseudobarrel domain"/>
    <property type="match status" value="1"/>
</dbReference>
<dbReference type="PANTHER" id="PTHR31140">
    <property type="entry name" value="B3 DOMAIN-CONTAINING TRANSCRIPTION FACTOR ABI3"/>
    <property type="match status" value="1"/>
</dbReference>
<keyword evidence="2" id="KW-0238">DNA-binding</keyword>
<organism evidence="6 7">
    <name type="scientific">[Myrmecia] bisecta</name>
    <dbReference type="NCBI Taxonomy" id="41462"/>
    <lineage>
        <taxon>Eukaryota</taxon>
        <taxon>Viridiplantae</taxon>
        <taxon>Chlorophyta</taxon>
        <taxon>core chlorophytes</taxon>
        <taxon>Trebouxiophyceae</taxon>
        <taxon>Trebouxiales</taxon>
        <taxon>Trebouxiaceae</taxon>
        <taxon>Myrmecia</taxon>
    </lineage>
</organism>
<dbReference type="SMART" id="SM01019">
    <property type="entry name" value="B3"/>
    <property type="match status" value="1"/>
</dbReference>
<dbReference type="Proteomes" id="UP001489004">
    <property type="component" value="Unassembled WGS sequence"/>
</dbReference>
<sequence>MEAAGGCNVSKLRFFPTLTTLEICDVRIESAEQPWGLSSGTFGSLTITCLCETQTDIASELPAMQAGAQLADTPSTSGRQALEQLGANVLFEKVLTSSDVTTGRRIVIPKAHAEQYLPSCEQPDGVHVTAHDRDNNQYELRLRFWINNSSRMYLLEGTQALQQRHDMQAGDVVVFATMPDGSWLIDARKGTVEDTAKRRIRRQTRMLSGEGRPGTPMDQLSMQAPLTDGVFRAMPDGDQSFAAGKVTIQNGCWTAIVNIAGELYQAFFDSQDAAVVAYCAAAGAEAAY</sequence>
<feature type="domain" description="TF-B3" evidence="5">
    <location>
        <begin position="91"/>
        <end position="191"/>
    </location>
</feature>
<evidence type="ECO:0000256" key="4">
    <source>
        <dbReference type="ARBA" id="ARBA00023242"/>
    </source>
</evidence>
<reference evidence="6 7" key="1">
    <citation type="journal article" date="2024" name="Nat. Commun.">
        <title>Phylogenomics reveals the evolutionary origins of lichenization in chlorophyte algae.</title>
        <authorList>
            <person name="Puginier C."/>
            <person name="Libourel C."/>
            <person name="Otte J."/>
            <person name="Skaloud P."/>
            <person name="Haon M."/>
            <person name="Grisel S."/>
            <person name="Petersen M."/>
            <person name="Berrin J.G."/>
            <person name="Delaux P.M."/>
            <person name="Dal Grande F."/>
            <person name="Keller J."/>
        </authorList>
    </citation>
    <scope>NUCLEOTIDE SEQUENCE [LARGE SCALE GENOMIC DNA]</scope>
    <source>
        <strain evidence="6 7">SAG 2043</strain>
    </source>
</reference>
<comment type="caution">
    <text evidence="6">The sequence shown here is derived from an EMBL/GenBank/DDBJ whole genome shotgun (WGS) entry which is preliminary data.</text>
</comment>
<dbReference type="GO" id="GO:0003700">
    <property type="term" value="F:DNA-binding transcription factor activity"/>
    <property type="evidence" value="ECO:0007669"/>
    <property type="project" value="InterPro"/>
</dbReference>
<dbReference type="SUPFAM" id="SSF101936">
    <property type="entry name" value="DNA-binding pseudobarrel domain"/>
    <property type="match status" value="1"/>
</dbReference>
<keyword evidence="7" id="KW-1185">Reference proteome</keyword>
<dbReference type="Pfam" id="PF02362">
    <property type="entry name" value="B3"/>
    <property type="match status" value="1"/>
</dbReference>